<organism evidence="2 4">
    <name type="scientific">Cucumis melo var. makuwa</name>
    <name type="common">Oriental melon</name>
    <dbReference type="NCBI Taxonomy" id="1194695"/>
    <lineage>
        <taxon>Eukaryota</taxon>
        <taxon>Viridiplantae</taxon>
        <taxon>Streptophyta</taxon>
        <taxon>Embryophyta</taxon>
        <taxon>Tracheophyta</taxon>
        <taxon>Spermatophyta</taxon>
        <taxon>Magnoliopsida</taxon>
        <taxon>eudicotyledons</taxon>
        <taxon>Gunneridae</taxon>
        <taxon>Pentapetalae</taxon>
        <taxon>rosids</taxon>
        <taxon>fabids</taxon>
        <taxon>Cucurbitales</taxon>
        <taxon>Cucurbitaceae</taxon>
        <taxon>Benincaseae</taxon>
        <taxon>Cucumis</taxon>
    </lineage>
</organism>
<evidence type="ECO:0000313" key="1">
    <source>
        <dbReference type="EMBL" id="KAA0026112.1"/>
    </source>
</evidence>
<dbReference type="AlphaFoldDB" id="A0A5D3CJU4"/>
<reference evidence="3 4" key="1">
    <citation type="submission" date="2019-08" db="EMBL/GenBank/DDBJ databases">
        <title>Draft genome sequences of two oriental melons (Cucumis melo L. var makuwa).</title>
        <authorList>
            <person name="Kwon S.-Y."/>
        </authorList>
    </citation>
    <scope>NUCLEOTIDE SEQUENCE [LARGE SCALE GENOMIC DNA]</scope>
    <source>
        <strain evidence="4">cv. Chang Bougi</strain>
        <strain evidence="3">cv. SW 3</strain>
        <tissue evidence="2">Leaf</tissue>
    </source>
</reference>
<evidence type="ECO:0000313" key="4">
    <source>
        <dbReference type="Proteomes" id="UP000321947"/>
    </source>
</evidence>
<dbReference type="EMBL" id="SSTE01022979">
    <property type="protein sequence ID" value="KAA0026112.1"/>
    <property type="molecule type" value="Genomic_DNA"/>
</dbReference>
<dbReference type="EMBL" id="SSTD01010688">
    <property type="protein sequence ID" value="TYK11572.1"/>
    <property type="molecule type" value="Genomic_DNA"/>
</dbReference>
<sequence length="207" mass="23397">MSTNLLLPISSLLPKLRCPVGLKSISEDFFLRSLAPLKCNNNFNNVYSTAMADNRQFWLKINLTKEEIQNHAAWTKSDFICKNLILNELSDELDDYYSTMFTAKEVWDALQKKKYDTEEAESKKYALFIKKKLCVEMRGGVSFLHHEVVGIIRCPLLVLCSGIGRRIIRNGIDGKIVACVEFTPHSCNSAIRVWEICVDGLGGQAST</sequence>
<dbReference type="Pfam" id="PF14223">
    <property type="entry name" value="Retrotran_gag_2"/>
    <property type="match status" value="1"/>
</dbReference>
<name>A0A5D3CJU4_CUCMM</name>
<dbReference type="Proteomes" id="UP000321947">
    <property type="component" value="Unassembled WGS sequence"/>
</dbReference>
<proteinExistence type="predicted"/>
<gene>
    <name evidence="2" type="ORF">E5676_scaffold263G00040</name>
    <name evidence="1" type="ORF">E6C27_scaffold19G00530</name>
</gene>
<protein>
    <submittedName>
        <fullName evidence="2">Uncharacterized protein</fullName>
    </submittedName>
</protein>
<accession>A0A5D3CJU4</accession>
<comment type="caution">
    <text evidence="2">The sequence shown here is derived from an EMBL/GenBank/DDBJ whole genome shotgun (WGS) entry which is preliminary data.</text>
</comment>
<dbReference type="Proteomes" id="UP000321393">
    <property type="component" value="Unassembled WGS sequence"/>
</dbReference>
<evidence type="ECO:0000313" key="3">
    <source>
        <dbReference type="Proteomes" id="UP000321393"/>
    </source>
</evidence>
<evidence type="ECO:0000313" key="2">
    <source>
        <dbReference type="EMBL" id="TYK11572.1"/>
    </source>
</evidence>